<feature type="transmembrane region" description="Helical" evidence="8">
    <location>
        <begin position="21"/>
        <end position="42"/>
    </location>
</feature>
<feature type="transmembrane region" description="Helical" evidence="8">
    <location>
        <begin position="115"/>
        <end position="148"/>
    </location>
</feature>
<evidence type="ECO:0000313" key="9">
    <source>
        <dbReference type="EMBL" id="SUZ72667.1"/>
    </source>
</evidence>
<evidence type="ECO:0000256" key="7">
    <source>
        <dbReference type="ARBA" id="ARBA00023136"/>
    </source>
</evidence>
<name>A0A381Q3H3_9ZZZZ</name>
<evidence type="ECO:0000256" key="3">
    <source>
        <dbReference type="ARBA" id="ARBA00022676"/>
    </source>
</evidence>
<evidence type="ECO:0000256" key="2">
    <source>
        <dbReference type="ARBA" id="ARBA00022475"/>
    </source>
</evidence>
<evidence type="ECO:0000256" key="5">
    <source>
        <dbReference type="ARBA" id="ARBA00022692"/>
    </source>
</evidence>
<dbReference type="InterPro" id="IPR050297">
    <property type="entry name" value="LipidA_mod_glycosyltrf_83"/>
</dbReference>
<gene>
    <name evidence="9" type="ORF">METZ01_LOCUS25521</name>
</gene>
<evidence type="ECO:0000256" key="4">
    <source>
        <dbReference type="ARBA" id="ARBA00022679"/>
    </source>
</evidence>
<protein>
    <submittedName>
        <fullName evidence="9">Uncharacterized protein</fullName>
    </submittedName>
</protein>
<accession>A0A381Q3H3</accession>
<evidence type="ECO:0000256" key="1">
    <source>
        <dbReference type="ARBA" id="ARBA00004651"/>
    </source>
</evidence>
<feature type="transmembrane region" description="Helical" evidence="8">
    <location>
        <begin position="384"/>
        <end position="404"/>
    </location>
</feature>
<dbReference type="GO" id="GO:0008610">
    <property type="term" value="P:lipid biosynthetic process"/>
    <property type="evidence" value="ECO:0007669"/>
    <property type="project" value="UniProtKB-ARBA"/>
</dbReference>
<dbReference type="GO" id="GO:0016763">
    <property type="term" value="F:pentosyltransferase activity"/>
    <property type="evidence" value="ECO:0007669"/>
    <property type="project" value="TreeGrafter"/>
</dbReference>
<dbReference type="AlphaFoldDB" id="A0A381Q3H3"/>
<keyword evidence="2" id="KW-1003">Cell membrane</keyword>
<keyword evidence="3" id="KW-0328">Glycosyltransferase</keyword>
<feature type="transmembrane region" description="Helical" evidence="8">
    <location>
        <begin position="250"/>
        <end position="269"/>
    </location>
</feature>
<evidence type="ECO:0000256" key="6">
    <source>
        <dbReference type="ARBA" id="ARBA00022989"/>
    </source>
</evidence>
<keyword evidence="7 8" id="KW-0472">Membrane</keyword>
<proteinExistence type="predicted"/>
<reference evidence="9" key="1">
    <citation type="submission" date="2018-05" db="EMBL/GenBank/DDBJ databases">
        <authorList>
            <person name="Lanie J.A."/>
            <person name="Ng W.-L."/>
            <person name="Kazmierczak K.M."/>
            <person name="Andrzejewski T.M."/>
            <person name="Davidsen T.M."/>
            <person name="Wayne K.J."/>
            <person name="Tettelin H."/>
            <person name="Glass J.I."/>
            <person name="Rusch D."/>
            <person name="Podicherti R."/>
            <person name="Tsui H.-C.T."/>
            <person name="Winkler M.E."/>
        </authorList>
    </citation>
    <scope>NUCLEOTIDE SEQUENCE</scope>
</reference>
<dbReference type="PANTHER" id="PTHR33908">
    <property type="entry name" value="MANNOSYLTRANSFERASE YKCB-RELATED"/>
    <property type="match status" value="1"/>
</dbReference>
<keyword evidence="6 8" id="KW-1133">Transmembrane helix</keyword>
<evidence type="ECO:0000256" key="8">
    <source>
        <dbReference type="SAM" id="Phobius"/>
    </source>
</evidence>
<dbReference type="GO" id="GO:0005886">
    <property type="term" value="C:plasma membrane"/>
    <property type="evidence" value="ECO:0007669"/>
    <property type="project" value="UniProtKB-SubCell"/>
</dbReference>
<feature type="transmembrane region" description="Helical" evidence="8">
    <location>
        <begin position="410"/>
        <end position="429"/>
    </location>
</feature>
<comment type="subcellular location">
    <subcellularLocation>
        <location evidence="1">Cell membrane</location>
        <topology evidence="1">Multi-pass membrane protein</topology>
    </subcellularLocation>
</comment>
<organism evidence="9">
    <name type="scientific">marine metagenome</name>
    <dbReference type="NCBI Taxonomy" id="408172"/>
    <lineage>
        <taxon>unclassified sequences</taxon>
        <taxon>metagenomes</taxon>
        <taxon>ecological metagenomes</taxon>
    </lineage>
</organism>
<dbReference type="EMBL" id="UINC01001154">
    <property type="protein sequence ID" value="SUZ72667.1"/>
    <property type="molecule type" value="Genomic_DNA"/>
</dbReference>
<sequence>MSTTPSPPVITPKGTRADARFGRWLALLVAAALVLRVAYVLVVERGDPLSGDGAYYHEAANLLADGLGFTEPYRYLHGGGQELLFVDDPSAVLPTANTALPVGHVEPTAGHPPLWVVVLGLFSALGLTGATAHQLVGAFVGAAGVAAVGWAGRSLDGPRTGLLAAGLATFHACLWLNDGLVMSESLVVGCVALLVIVGFRFHRSPDIRSVLLLGAVGGLCALTRAELLLALPLIALPVLRRADLAPATRLARYVGVGLVAIAVLAPWLVRNLAAFEEPVLLTNGVGILVAQTNCDATYYGEKQGYWEFDCGLPQPLSPNGTPIDESQRDVAYRERGLRYASDHPGRLLTHAIPRRVGRFWGLYAPVEQLRADILVEGRNFRISVLGLLQFYASVPLAVAGAVWLRRQGTPLVPLLAMPLVGTLVAALTLGATRYRVPTDVVLVLLAAVALARLRDLRSAPEHAPTLR</sequence>
<feature type="transmembrane region" description="Helical" evidence="8">
    <location>
        <begin position="210"/>
        <end position="238"/>
    </location>
</feature>
<dbReference type="PANTHER" id="PTHR33908:SF11">
    <property type="entry name" value="MEMBRANE PROTEIN"/>
    <property type="match status" value="1"/>
</dbReference>
<keyword evidence="5 8" id="KW-0812">Transmembrane</keyword>
<keyword evidence="4" id="KW-0808">Transferase</keyword>
<feature type="transmembrane region" description="Helical" evidence="8">
    <location>
        <begin position="183"/>
        <end position="201"/>
    </location>
</feature>